<dbReference type="SUPFAM" id="SSF51658">
    <property type="entry name" value="Xylose isomerase-like"/>
    <property type="match status" value="1"/>
</dbReference>
<organism evidence="2 3">
    <name type="scientific">Leptobacterium flavescens</name>
    <dbReference type="NCBI Taxonomy" id="472055"/>
    <lineage>
        <taxon>Bacteria</taxon>
        <taxon>Pseudomonadati</taxon>
        <taxon>Bacteroidota</taxon>
        <taxon>Flavobacteriia</taxon>
        <taxon>Flavobacteriales</taxon>
        <taxon>Flavobacteriaceae</taxon>
        <taxon>Leptobacterium</taxon>
    </lineage>
</organism>
<dbReference type="InterPro" id="IPR036237">
    <property type="entry name" value="Xyl_isomerase-like_sf"/>
</dbReference>
<sequence length="333" mass="36898">MQRRDFVKNSAQFGLALSVLGLAACARSKDKKEEQLSEENALQEAAPFFKLSLAQWSLHKAIFDNSLNPMDFAAKAKALGFEGIEFVSQLYNTGDENNRTLMMPMDTLIKELNMRSSDAGIQNLLIMIDGEGDFSVKSEADRSQAVENHKRWVDAASGLGCHSIRVNLFGETDPEIWKEVSADSLSKISAYAAKSNINVLVENHGYLSSHGQLLTEVMKMVNMDNCGTLPDFGNFCLKREGGARWEASCVEEYDKYKGVEELMPYAKAVSAKSYDFDANGNETTIDYQKMLQIVKDAGYKGFIGVEYEGSRLSEEEGIIATRDLLISAAKKLS</sequence>
<dbReference type="EMBL" id="JAABOO010000003">
    <property type="protein sequence ID" value="NER14419.1"/>
    <property type="molecule type" value="Genomic_DNA"/>
</dbReference>
<evidence type="ECO:0000259" key="1">
    <source>
        <dbReference type="Pfam" id="PF01261"/>
    </source>
</evidence>
<dbReference type="PANTHER" id="PTHR12110">
    <property type="entry name" value="HYDROXYPYRUVATE ISOMERASE"/>
    <property type="match status" value="1"/>
</dbReference>
<dbReference type="InterPro" id="IPR013022">
    <property type="entry name" value="Xyl_isomerase-like_TIM-brl"/>
</dbReference>
<gene>
    <name evidence="2" type="ORF">GWK08_13275</name>
</gene>
<evidence type="ECO:0000313" key="2">
    <source>
        <dbReference type="EMBL" id="NER14419.1"/>
    </source>
</evidence>
<reference evidence="2 3" key="1">
    <citation type="submission" date="2020-01" db="EMBL/GenBank/DDBJ databases">
        <title>Leptobacterium flavescens.</title>
        <authorList>
            <person name="Wang G."/>
        </authorList>
    </citation>
    <scope>NUCLEOTIDE SEQUENCE [LARGE SCALE GENOMIC DNA]</scope>
    <source>
        <strain evidence="2 3">KCTC 22160</strain>
    </source>
</reference>
<keyword evidence="3" id="KW-1185">Reference proteome</keyword>
<dbReference type="PANTHER" id="PTHR12110:SF53">
    <property type="entry name" value="BLR5974 PROTEIN"/>
    <property type="match status" value="1"/>
</dbReference>
<protein>
    <submittedName>
        <fullName evidence="2">TIM barrel protein</fullName>
    </submittedName>
</protein>
<dbReference type="PROSITE" id="PS51257">
    <property type="entry name" value="PROKAR_LIPOPROTEIN"/>
    <property type="match status" value="1"/>
</dbReference>
<feature type="domain" description="Xylose isomerase-like TIM barrel" evidence="1">
    <location>
        <begin position="74"/>
        <end position="324"/>
    </location>
</feature>
<dbReference type="Proteomes" id="UP000468581">
    <property type="component" value="Unassembled WGS sequence"/>
</dbReference>
<dbReference type="Pfam" id="PF01261">
    <property type="entry name" value="AP_endonuc_2"/>
    <property type="match status" value="1"/>
</dbReference>
<dbReference type="Gene3D" id="3.20.20.150">
    <property type="entry name" value="Divalent-metal-dependent TIM barrel enzymes"/>
    <property type="match status" value="1"/>
</dbReference>
<dbReference type="AlphaFoldDB" id="A0A6P0URK9"/>
<dbReference type="InterPro" id="IPR050312">
    <property type="entry name" value="IolE/XylAMocC-like"/>
</dbReference>
<proteinExistence type="predicted"/>
<name>A0A6P0URK9_9FLAO</name>
<dbReference type="RefSeq" id="WP_163607712.1">
    <property type="nucleotide sequence ID" value="NZ_JAABOO010000003.1"/>
</dbReference>
<evidence type="ECO:0000313" key="3">
    <source>
        <dbReference type="Proteomes" id="UP000468581"/>
    </source>
</evidence>
<comment type="caution">
    <text evidence="2">The sequence shown here is derived from an EMBL/GenBank/DDBJ whole genome shotgun (WGS) entry which is preliminary data.</text>
</comment>
<accession>A0A6P0URK9</accession>